<name>A0A1W6JKD8_9CAUD</name>
<keyword evidence="2" id="KW-1185">Reference proteome</keyword>
<reference evidence="1 2" key="1">
    <citation type="journal article" date="2017" name="Viruses">
        <title>Phage Biodiversity in Artisanal Cheese Wheys Reflects the Complexity of the Fermentation Process.</title>
        <authorList>
            <person name="Mahony J."/>
            <person name="Moscarelli A."/>
            <person name="Kelleher P."/>
            <person name="Lugli G.A."/>
            <person name="Ventura M."/>
            <person name="Settanni L."/>
            <person name="van Sinderen D."/>
        </authorList>
    </citation>
    <scope>NUCLEOTIDE SEQUENCE [LARGE SCALE GENOMIC DNA]</scope>
</reference>
<protein>
    <submittedName>
        <fullName evidence="1">Uncharacterized protein</fullName>
    </submittedName>
</protein>
<dbReference type="EMBL" id="KY554771">
    <property type="protein sequence ID" value="ARM66692.1"/>
    <property type="molecule type" value="Genomic_DNA"/>
</dbReference>
<gene>
    <name evidence="1" type="ORF">AM4_033</name>
</gene>
<sequence>MKNEHEERQIIFKRVIYLLFFYFILDKSILI</sequence>
<evidence type="ECO:0000313" key="2">
    <source>
        <dbReference type="Proteomes" id="UP000223361"/>
    </source>
</evidence>
<proteinExistence type="predicted"/>
<organism evidence="1 2">
    <name type="scientific">Lactococcus phage AM4</name>
    <dbReference type="NCBI Taxonomy" id="1965472"/>
    <lineage>
        <taxon>Viruses</taxon>
        <taxon>Duplodnaviria</taxon>
        <taxon>Heunggongvirae</taxon>
        <taxon>Uroviricota</taxon>
        <taxon>Caudoviricetes</taxon>
        <taxon>Audreyjarvisvirus</taxon>
        <taxon>Audreyjarvisvirus AM4</taxon>
    </lineage>
</organism>
<evidence type="ECO:0000313" key="1">
    <source>
        <dbReference type="EMBL" id="ARM66692.1"/>
    </source>
</evidence>
<accession>A0A1W6JKD8</accession>
<dbReference type="Proteomes" id="UP000223361">
    <property type="component" value="Segment"/>
</dbReference>